<evidence type="ECO:0000313" key="1">
    <source>
        <dbReference type="EMBL" id="CAA6802278.1"/>
    </source>
</evidence>
<dbReference type="EMBL" id="CACVAP010000037">
    <property type="protein sequence ID" value="CAA6802278.1"/>
    <property type="molecule type" value="Genomic_DNA"/>
</dbReference>
<protein>
    <submittedName>
        <fullName evidence="1">Uncharacterized protein</fullName>
    </submittedName>
</protein>
<gene>
    <name evidence="1" type="ORF">HELGO_WM34922</name>
</gene>
<reference evidence="1" key="1">
    <citation type="submission" date="2020-01" db="EMBL/GenBank/DDBJ databases">
        <authorList>
            <person name="Meier V. D."/>
            <person name="Meier V D."/>
        </authorList>
    </citation>
    <scope>NUCLEOTIDE SEQUENCE</scope>
    <source>
        <strain evidence="1">HLG_WM_MAG_06</strain>
    </source>
</reference>
<sequence>MLSKILYKGKDLALSTAIKTLINKKLSKFGGTVTALMLNTKEQKIELKIGLKGELEPLQVVVNHYEIIEEQGTTYLMVSNIETSREWMNLVAENYLHKKRFTIPKKYVKTIKTVS</sequence>
<organism evidence="1">
    <name type="scientific">uncultured Sulfurovum sp</name>
    <dbReference type="NCBI Taxonomy" id="269237"/>
    <lineage>
        <taxon>Bacteria</taxon>
        <taxon>Pseudomonadati</taxon>
        <taxon>Campylobacterota</taxon>
        <taxon>Epsilonproteobacteria</taxon>
        <taxon>Campylobacterales</taxon>
        <taxon>Sulfurovaceae</taxon>
        <taxon>Sulfurovum</taxon>
        <taxon>environmental samples</taxon>
    </lineage>
</organism>
<accession>A0A6S6SHM3</accession>
<name>A0A6S6SHM3_9BACT</name>
<proteinExistence type="predicted"/>
<dbReference type="AlphaFoldDB" id="A0A6S6SHM3"/>